<dbReference type="Proteomes" id="UP000244240">
    <property type="component" value="Unassembled WGS sequence"/>
</dbReference>
<sequence length="214" mass="24659">MTTDTKQREYLHSLDQLLGDNHHVPDQEKRLISASLEALTEKGYMDTTVDDIVACARASKSTFYKYFRNKEAVLIRTLHLLVDVLINKVEEAIRSHPPTTKRTYHAIRTYIETCFMHREVTKLLMVDTVGVAPSLETTRLMFHRYFFNIFHREISEAVRKKNLSNCDPWVLSYAMVGAVQEVIIQSIILETPPAPRHLAEVLEGMMSRSLRPEG</sequence>
<dbReference type="PRINTS" id="PR00455">
    <property type="entry name" value="HTHTETR"/>
</dbReference>
<dbReference type="InterPro" id="IPR050624">
    <property type="entry name" value="HTH-type_Tx_Regulator"/>
</dbReference>
<gene>
    <name evidence="4" type="ORF">C8P63_1084</name>
</gene>
<dbReference type="PROSITE" id="PS50977">
    <property type="entry name" value="HTH_TETR_2"/>
    <property type="match status" value="1"/>
</dbReference>
<dbReference type="Gene3D" id="1.10.10.60">
    <property type="entry name" value="Homeodomain-like"/>
    <property type="match status" value="1"/>
</dbReference>
<proteinExistence type="predicted"/>
<dbReference type="OrthoDB" id="9814200at2"/>
<keyword evidence="5" id="KW-1185">Reference proteome</keyword>
<evidence type="ECO:0000313" key="4">
    <source>
        <dbReference type="EMBL" id="PTX60695.1"/>
    </source>
</evidence>
<organism evidence="4 5">
    <name type="scientific">Melghirimyces profundicolus</name>
    <dbReference type="NCBI Taxonomy" id="1242148"/>
    <lineage>
        <taxon>Bacteria</taxon>
        <taxon>Bacillati</taxon>
        <taxon>Bacillota</taxon>
        <taxon>Bacilli</taxon>
        <taxon>Bacillales</taxon>
        <taxon>Thermoactinomycetaceae</taxon>
        <taxon>Melghirimyces</taxon>
    </lineage>
</organism>
<evidence type="ECO:0000259" key="3">
    <source>
        <dbReference type="PROSITE" id="PS50977"/>
    </source>
</evidence>
<accession>A0A2T6BX94</accession>
<dbReference type="PANTHER" id="PTHR43479">
    <property type="entry name" value="ACREF/ENVCD OPERON REPRESSOR-RELATED"/>
    <property type="match status" value="1"/>
</dbReference>
<dbReference type="SUPFAM" id="SSF48498">
    <property type="entry name" value="Tetracyclin repressor-like, C-terminal domain"/>
    <property type="match status" value="1"/>
</dbReference>
<evidence type="ECO:0000256" key="1">
    <source>
        <dbReference type="ARBA" id="ARBA00023125"/>
    </source>
</evidence>
<feature type="DNA-binding region" description="H-T-H motif" evidence="2">
    <location>
        <begin position="48"/>
        <end position="67"/>
    </location>
</feature>
<dbReference type="SUPFAM" id="SSF46689">
    <property type="entry name" value="Homeodomain-like"/>
    <property type="match status" value="1"/>
</dbReference>
<keyword evidence="1 2" id="KW-0238">DNA-binding</keyword>
<comment type="caution">
    <text evidence="4">The sequence shown here is derived from an EMBL/GenBank/DDBJ whole genome shotgun (WGS) entry which is preliminary data.</text>
</comment>
<dbReference type="InterPro" id="IPR036271">
    <property type="entry name" value="Tet_transcr_reg_TetR-rel_C_sf"/>
</dbReference>
<dbReference type="AlphaFoldDB" id="A0A2T6BX94"/>
<dbReference type="InterPro" id="IPR001647">
    <property type="entry name" value="HTH_TetR"/>
</dbReference>
<dbReference type="PANTHER" id="PTHR43479:SF11">
    <property type="entry name" value="ACREF_ENVCD OPERON REPRESSOR-RELATED"/>
    <property type="match status" value="1"/>
</dbReference>
<protein>
    <submittedName>
        <fullName evidence="4">TetR family transcriptional regulator</fullName>
    </submittedName>
</protein>
<name>A0A2T6BX94_9BACL</name>
<evidence type="ECO:0000256" key="2">
    <source>
        <dbReference type="PROSITE-ProRule" id="PRU00335"/>
    </source>
</evidence>
<reference evidence="4 5" key="1">
    <citation type="submission" date="2018-04" db="EMBL/GenBank/DDBJ databases">
        <title>Genomic Encyclopedia of Archaeal and Bacterial Type Strains, Phase II (KMG-II): from individual species to whole genera.</title>
        <authorList>
            <person name="Goeker M."/>
        </authorList>
    </citation>
    <scope>NUCLEOTIDE SEQUENCE [LARGE SCALE GENOMIC DNA]</scope>
    <source>
        <strain evidence="4 5">DSM 45787</strain>
    </source>
</reference>
<dbReference type="GO" id="GO:0003677">
    <property type="term" value="F:DNA binding"/>
    <property type="evidence" value="ECO:0007669"/>
    <property type="project" value="UniProtKB-UniRule"/>
</dbReference>
<dbReference type="Pfam" id="PF00440">
    <property type="entry name" value="TetR_N"/>
    <property type="match status" value="1"/>
</dbReference>
<dbReference type="Gene3D" id="1.10.357.10">
    <property type="entry name" value="Tetracycline Repressor, domain 2"/>
    <property type="match status" value="1"/>
</dbReference>
<dbReference type="EMBL" id="QBKR01000008">
    <property type="protein sequence ID" value="PTX60695.1"/>
    <property type="molecule type" value="Genomic_DNA"/>
</dbReference>
<dbReference type="InterPro" id="IPR009057">
    <property type="entry name" value="Homeodomain-like_sf"/>
</dbReference>
<evidence type="ECO:0000313" key="5">
    <source>
        <dbReference type="Proteomes" id="UP000244240"/>
    </source>
</evidence>
<dbReference type="RefSeq" id="WP_108022647.1">
    <property type="nucleotide sequence ID" value="NZ_QBKR01000008.1"/>
</dbReference>
<feature type="domain" description="HTH tetR-type" evidence="3">
    <location>
        <begin position="25"/>
        <end position="85"/>
    </location>
</feature>